<dbReference type="Pfam" id="PF13252">
    <property type="entry name" value="Phage_capsid_3"/>
    <property type="match status" value="1"/>
</dbReference>
<comment type="caution">
    <text evidence="1">The sequence shown here is derived from an EMBL/GenBank/DDBJ whole genome shotgun (WGS) entry which is preliminary data.</text>
</comment>
<accession>A0A930BUK4</accession>
<evidence type="ECO:0000313" key="2">
    <source>
        <dbReference type="Proteomes" id="UP000718593"/>
    </source>
</evidence>
<dbReference type="AlphaFoldDB" id="A0A930BUK4"/>
<reference evidence="1" key="1">
    <citation type="submission" date="2020-04" db="EMBL/GenBank/DDBJ databases">
        <title>Deep metagenomics examines the oral microbiome during advanced dental caries in children, revealing novel taxa and co-occurrences with host molecules.</title>
        <authorList>
            <person name="Baker J.L."/>
            <person name="Morton J.T."/>
            <person name="Dinis M."/>
            <person name="Alvarez R."/>
            <person name="Tran N.C."/>
            <person name="Knight R."/>
            <person name="Edlund A."/>
        </authorList>
    </citation>
    <scope>NUCLEOTIDE SEQUENCE</scope>
    <source>
        <strain evidence="1">JCVI_32_bin.24</strain>
    </source>
</reference>
<name>A0A930BUK4_9RHOO</name>
<dbReference type="EMBL" id="JABZMI010000377">
    <property type="protein sequence ID" value="MBF1166205.1"/>
    <property type="molecule type" value="Genomic_DNA"/>
</dbReference>
<dbReference type="Proteomes" id="UP000718593">
    <property type="component" value="Unassembled WGS sequence"/>
</dbReference>
<sequence length="434" mass="46694">MQTNVPSGSPQSALVYGAALFAQVQKKTGTFRNMVGPKPTGAEVDAKLSKQQSDPGMPIVEVMDLTKTAGDAARMDCIDVATAKPIMGDRNAEGKGVAMSFSNQDVKIDQWTFPVNAGGRMSQQRTVHDLRKLARSQAVGLASRYFEQRTLVHLAGARGQANGADWVVPLQTASGVDFSGGDADFADIMINPVLAPTYNRHFVVNGTALTQGGQQLGSIASTDDLSLDHIDQVRNIIDNLDLTLQPVRIADDPAADDEPMWVMLCPPNVYSQLLRDGQLRSFQQNAINRASFGSKHPLFRGEVGMWNGILVKKMSRSIKWLPGDYTKVITSANAATATETSQQINAGLTAGYGVERCVVLGAQALACAYGKDAKSGTHYSWAEKLHNFEREPEFAVFGVEGSTKVRFNVPDESGNKIPTDHGAIVIDVAAKQVS</sequence>
<protein>
    <submittedName>
        <fullName evidence="1">DUF4043 family protein</fullName>
    </submittedName>
</protein>
<proteinExistence type="predicted"/>
<organism evidence="1 2">
    <name type="scientific">Dechloromonas agitata</name>
    <dbReference type="NCBI Taxonomy" id="73030"/>
    <lineage>
        <taxon>Bacteria</taxon>
        <taxon>Pseudomonadati</taxon>
        <taxon>Pseudomonadota</taxon>
        <taxon>Betaproteobacteria</taxon>
        <taxon>Rhodocyclales</taxon>
        <taxon>Azonexaceae</taxon>
        <taxon>Dechloromonas</taxon>
    </lineage>
</organism>
<dbReference type="InterPro" id="IPR025267">
    <property type="entry name" value="ORF017-like"/>
</dbReference>
<gene>
    <name evidence="1" type="ORF">HXL68_14325</name>
</gene>
<evidence type="ECO:0000313" key="1">
    <source>
        <dbReference type="EMBL" id="MBF1166205.1"/>
    </source>
</evidence>